<evidence type="ECO:0008006" key="3">
    <source>
        <dbReference type="Google" id="ProtNLM"/>
    </source>
</evidence>
<dbReference type="STRING" id="573024.SAMN05216208_2695"/>
<reference evidence="1 2" key="1">
    <citation type="submission" date="2017-01" db="EMBL/GenBank/DDBJ databases">
        <authorList>
            <person name="Mah S.A."/>
            <person name="Swanson W.J."/>
            <person name="Moy G.W."/>
            <person name="Vacquier V.D."/>
        </authorList>
    </citation>
    <scope>NUCLEOTIDE SEQUENCE [LARGE SCALE GENOMIC DNA]</scope>
    <source>
        <strain evidence="1 2">DSM 29590</strain>
    </source>
</reference>
<accession>A0A1N7H7G3</accession>
<dbReference type="InterPro" id="IPR029044">
    <property type="entry name" value="Nucleotide-diphossugar_trans"/>
</dbReference>
<organism evidence="1 2">
    <name type="scientific">Roseovarius nanhaiticus</name>
    <dbReference type="NCBI Taxonomy" id="573024"/>
    <lineage>
        <taxon>Bacteria</taxon>
        <taxon>Pseudomonadati</taxon>
        <taxon>Pseudomonadota</taxon>
        <taxon>Alphaproteobacteria</taxon>
        <taxon>Rhodobacterales</taxon>
        <taxon>Roseobacteraceae</taxon>
        <taxon>Roseovarius</taxon>
    </lineage>
</organism>
<dbReference type="Gene3D" id="3.90.550.10">
    <property type="entry name" value="Spore Coat Polysaccharide Biosynthesis Protein SpsA, Chain A"/>
    <property type="match status" value="1"/>
</dbReference>
<gene>
    <name evidence="1" type="ORF">SAMN05421666_2624</name>
</gene>
<dbReference type="NCBIfam" id="TIGR04282">
    <property type="entry name" value="glyco_like_cofC"/>
    <property type="match status" value="1"/>
</dbReference>
<dbReference type="Proteomes" id="UP000186019">
    <property type="component" value="Unassembled WGS sequence"/>
</dbReference>
<dbReference type="PANTHER" id="PTHR36529">
    <property type="entry name" value="SLL1095 PROTEIN"/>
    <property type="match status" value="1"/>
</dbReference>
<dbReference type="AlphaFoldDB" id="A0A1N7H7G3"/>
<evidence type="ECO:0000313" key="2">
    <source>
        <dbReference type="Proteomes" id="UP000186019"/>
    </source>
</evidence>
<dbReference type="Pfam" id="PF09837">
    <property type="entry name" value="DUF2064"/>
    <property type="match status" value="1"/>
</dbReference>
<protein>
    <recommendedName>
        <fullName evidence="3">Glycosyltransferase</fullName>
    </recommendedName>
</protein>
<dbReference type="SUPFAM" id="SSF53448">
    <property type="entry name" value="Nucleotide-diphospho-sugar transferases"/>
    <property type="match status" value="1"/>
</dbReference>
<evidence type="ECO:0000313" key="1">
    <source>
        <dbReference type="EMBL" id="SIS20762.1"/>
    </source>
</evidence>
<name>A0A1N7H7G3_9RHOB</name>
<keyword evidence="2" id="KW-1185">Reference proteome</keyword>
<dbReference type="EMBL" id="FTNV01000002">
    <property type="protein sequence ID" value="SIS20762.1"/>
    <property type="molecule type" value="Genomic_DNA"/>
</dbReference>
<proteinExistence type="predicted"/>
<dbReference type="InterPro" id="IPR018641">
    <property type="entry name" value="Trfase_1_rSAM/seldom-assoc"/>
</dbReference>
<sequence length="194" mass="21099">MIRPTLVIMLKEPRPGRVKTRLGREIGMTAAAWWFRHQTARLIRRLEDPRWRLVLAVAPDRAGLASRVWPAHLPRVAQGQGDLGARMARLLRGVGQGPICIIGGDIPGIRAAHVARAFAALGAHDAVFGPAPDGGYWLIGLKRSGGIPARFLGDVRWSTEHALQDSCATLPDARIAYVDTLRDVDTAADLAQAR</sequence>
<dbReference type="PANTHER" id="PTHR36529:SF1">
    <property type="entry name" value="GLYCOSYLTRANSFERASE"/>
    <property type="match status" value="1"/>
</dbReference>